<accession>A0A4R4UQH0</accession>
<dbReference type="Pfam" id="PF05552">
    <property type="entry name" value="MS_channel_1st_1"/>
    <property type="match status" value="2"/>
</dbReference>
<keyword evidence="2" id="KW-0812">Transmembrane</keyword>
<feature type="transmembrane region" description="Helical" evidence="2">
    <location>
        <begin position="161"/>
        <end position="178"/>
    </location>
</feature>
<evidence type="ECO:0000313" key="3">
    <source>
        <dbReference type="EMBL" id="TDC94497.1"/>
    </source>
</evidence>
<reference evidence="3 4" key="1">
    <citation type="submission" date="2019-03" db="EMBL/GenBank/DDBJ databases">
        <title>Draft genome sequences of novel Actinobacteria.</title>
        <authorList>
            <person name="Sahin N."/>
            <person name="Ay H."/>
            <person name="Saygin H."/>
        </authorList>
    </citation>
    <scope>NUCLEOTIDE SEQUENCE [LARGE SCALE GENOMIC DNA]</scope>
    <source>
        <strain evidence="3 4">16K404</strain>
    </source>
</reference>
<keyword evidence="2" id="KW-1133">Transmembrane helix</keyword>
<evidence type="ECO:0000256" key="1">
    <source>
        <dbReference type="SAM" id="MobiDB-lite"/>
    </source>
</evidence>
<comment type="caution">
    <text evidence="3">The sequence shown here is derived from an EMBL/GenBank/DDBJ whole genome shotgun (WGS) entry which is preliminary data.</text>
</comment>
<dbReference type="EMBL" id="SMKV01000007">
    <property type="protein sequence ID" value="TDC94497.1"/>
    <property type="molecule type" value="Genomic_DNA"/>
</dbReference>
<dbReference type="Gene3D" id="1.10.287.1260">
    <property type="match status" value="1"/>
</dbReference>
<feature type="compositionally biased region" description="Gly residues" evidence="1">
    <location>
        <begin position="324"/>
        <end position="334"/>
    </location>
</feature>
<keyword evidence="2" id="KW-0472">Membrane</keyword>
<evidence type="ECO:0000313" key="4">
    <source>
        <dbReference type="Proteomes" id="UP000294744"/>
    </source>
</evidence>
<feature type="transmembrane region" description="Helical" evidence="2">
    <location>
        <begin position="92"/>
        <end position="118"/>
    </location>
</feature>
<sequence length="334" mass="35536">MPTESHVRDQRVRGERGEASSLTRRAFVFHRAMGAVKQFRRKSDESRPDVAPVEVAAELMFENDLRDANSPWVLRFHRGARTMGALQHGLSAAWSAVATFVPKLVVFLIILLVGWLIAKAVSKAVQMAFSKLGFNKLLAKSGLKDMTSGSGIDIGGILVKLIYYFILLIFLQLALSAFGPNAVKDLIDEVVLFLPRIVVAVVLVLVAGAIGRAVGDLITSSLGNRSFGPMLGKIAFGFILALGVISALNQIGIAVTVTTPVLVAVLAAAAGVVIVGVGGGLIQPMQQRWSRWLDNAESQFGGKGVDRDQPTQQMPAPGQPGQPGPGQQGHSGTL</sequence>
<keyword evidence="4" id="KW-1185">Reference proteome</keyword>
<dbReference type="AlphaFoldDB" id="A0A4R4UQH0"/>
<name>A0A4R4UQH0_9PSEU</name>
<dbReference type="InterPro" id="IPR008910">
    <property type="entry name" value="MSC_TM_helix"/>
</dbReference>
<feature type="region of interest" description="Disordered" evidence="1">
    <location>
        <begin position="300"/>
        <end position="334"/>
    </location>
</feature>
<feature type="transmembrane region" description="Helical" evidence="2">
    <location>
        <begin position="190"/>
        <end position="214"/>
    </location>
</feature>
<dbReference type="Proteomes" id="UP000294744">
    <property type="component" value="Unassembled WGS sequence"/>
</dbReference>
<feature type="transmembrane region" description="Helical" evidence="2">
    <location>
        <begin position="261"/>
        <end position="282"/>
    </location>
</feature>
<organism evidence="3 4">
    <name type="scientific">Saccharopolyspora aridisoli</name>
    <dbReference type="NCBI Taxonomy" id="2530385"/>
    <lineage>
        <taxon>Bacteria</taxon>
        <taxon>Bacillati</taxon>
        <taxon>Actinomycetota</taxon>
        <taxon>Actinomycetes</taxon>
        <taxon>Pseudonocardiales</taxon>
        <taxon>Pseudonocardiaceae</taxon>
        <taxon>Saccharopolyspora</taxon>
    </lineage>
</organism>
<evidence type="ECO:0000256" key="2">
    <source>
        <dbReference type="SAM" id="Phobius"/>
    </source>
</evidence>
<protein>
    <submittedName>
        <fullName evidence="3">Uncharacterized protein</fullName>
    </submittedName>
</protein>
<proteinExistence type="predicted"/>
<gene>
    <name evidence="3" type="ORF">E1161_08205</name>
</gene>
<feature type="transmembrane region" description="Helical" evidence="2">
    <location>
        <begin position="234"/>
        <end position="255"/>
    </location>
</feature>
<dbReference type="OrthoDB" id="5184470at2"/>